<evidence type="ECO:0000313" key="15">
    <source>
        <dbReference type="EMBL" id="KAG0652344.1"/>
    </source>
</evidence>
<keyword evidence="3 11" id="KW-0812">Transmembrane</keyword>
<feature type="active site" description="S-palmitoyl cysteine intermediate" evidence="11">
    <location>
        <position position="124"/>
    </location>
</feature>
<evidence type="ECO:0000256" key="5">
    <source>
        <dbReference type="ARBA" id="ARBA00022989"/>
    </source>
</evidence>
<sequence length="416" mass="47765">MASRIPSLEQLAIPASCLIIFFLGYTSQYLFHYIEPGPLTKTQALWFNGFVVGIWWCYDRVCSADPGPRGWVRKAGLSGDEDDGEDVILGKGKRWCRKCEAVKPARAHHCKKCGRCIPKMDHHCPWIANCVSLTTFPHFIRFVMYSVISMSILEYHILKRVLVLWENRNLPAYLGPPSWAMTHLFVLVLVNSITLFALSILLVRSIYSLAINTTMIESWEIERHEALVSRSRKTGGYVYANGQKMRIERQEFPYDIGIWRNLCEGMGTDIVPLWFLPFGGAPDIKKATGYKVNGFEDEGKSWPPPDPDKMPRNWKPSAQEVREYESRDEEIQAFKARQEKDYERWNGKSGARIEELDDSDEYESEYEEGTDGEEGWTNSDGDRLRDYGVDEEAEVLGDDDIPLGELLRRRKARSAE</sequence>
<evidence type="ECO:0000256" key="6">
    <source>
        <dbReference type="ARBA" id="ARBA00023136"/>
    </source>
</evidence>
<organism evidence="15 16">
    <name type="scientific">Hyphodiscus hymeniophilus</name>
    <dbReference type="NCBI Taxonomy" id="353542"/>
    <lineage>
        <taxon>Eukaryota</taxon>
        <taxon>Fungi</taxon>
        <taxon>Dikarya</taxon>
        <taxon>Ascomycota</taxon>
        <taxon>Pezizomycotina</taxon>
        <taxon>Leotiomycetes</taxon>
        <taxon>Helotiales</taxon>
        <taxon>Hyphodiscaceae</taxon>
        <taxon>Hyphodiscus</taxon>
    </lineage>
</organism>
<comment type="catalytic activity">
    <reaction evidence="10 11 12">
        <text>L-cysteinyl-[protein] + hexadecanoyl-CoA = S-hexadecanoyl-L-cysteinyl-[protein] + CoA</text>
        <dbReference type="Rhea" id="RHEA:36683"/>
        <dbReference type="Rhea" id="RHEA-COMP:10131"/>
        <dbReference type="Rhea" id="RHEA-COMP:11032"/>
        <dbReference type="ChEBI" id="CHEBI:29950"/>
        <dbReference type="ChEBI" id="CHEBI:57287"/>
        <dbReference type="ChEBI" id="CHEBI:57379"/>
        <dbReference type="ChEBI" id="CHEBI:74151"/>
        <dbReference type="EC" id="2.3.1.225"/>
    </reaction>
</comment>
<dbReference type="EMBL" id="VNKQ01000003">
    <property type="protein sequence ID" value="KAG0652344.1"/>
    <property type="molecule type" value="Genomic_DNA"/>
</dbReference>
<evidence type="ECO:0000256" key="2">
    <source>
        <dbReference type="ARBA" id="ARBA00022679"/>
    </source>
</evidence>
<dbReference type="OrthoDB" id="331948at2759"/>
<comment type="caution">
    <text evidence="15">The sequence shown here is derived from an EMBL/GenBank/DDBJ whole genome shotgun (WGS) entry which is preliminary data.</text>
</comment>
<evidence type="ECO:0000256" key="8">
    <source>
        <dbReference type="ARBA" id="ARBA00023288"/>
    </source>
</evidence>
<feature type="transmembrane region" description="Helical" evidence="11 12">
    <location>
        <begin position="178"/>
        <end position="203"/>
    </location>
</feature>
<reference evidence="15" key="1">
    <citation type="submission" date="2019-07" db="EMBL/GenBank/DDBJ databases">
        <title>Hyphodiscus hymeniophilus genome sequencing and assembly.</title>
        <authorList>
            <person name="Kramer G."/>
            <person name="Nodwell J."/>
        </authorList>
    </citation>
    <scope>NUCLEOTIDE SEQUENCE</scope>
    <source>
        <strain evidence="15">ATCC 34498</strain>
    </source>
</reference>
<feature type="region of interest" description="Disordered" evidence="13">
    <location>
        <begin position="345"/>
        <end position="416"/>
    </location>
</feature>
<evidence type="ECO:0000256" key="13">
    <source>
        <dbReference type="SAM" id="MobiDB-lite"/>
    </source>
</evidence>
<keyword evidence="5 11" id="KW-1133">Transmembrane helix</keyword>
<accession>A0A9P6VR91</accession>
<feature type="domain" description="Palmitoyltransferase DHHC" evidence="14">
    <location>
        <begin position="92"/>
        <end position="220"/>
    </location>
</feature>
<evidence type="ECO:0000259" key="14">
    <source>
        <dbReference type="Pfam" id="PF01529"/>
    </source>
</evidence>
<feature type="transmembrane region" description="Helical" evidence="11 12">
    <location>
        <begin position="12"/>
        <end position="31"/>
    </location>
</feature>
<keyword evidence="4 11" id="KW-0256">Endoplasmic reticulum</keyword>
<proteinExistence type="inferred from homology"/>
<dbReference type="GO" id="GO:0005789">
    <property type="term" value="C:endoplasmic reticulum membrane"/>
    <property type="evidence" value="ECO:0007669"/>
    <property type="project" value="UniProtKB-SubCell"/>
</dbReference>
<dbReference type="PANTHER" id="PTHR12246">
    <property type="entry name" value="PALMITOYLTRANSFERASE ZDHHC16"/>
    <property type="match status" value="1"/>
</dbReference>
<comment type="subcellular location">
    <subcellularLocation>
        <location evidence="11">Endoplasmic reticulum membrane</location>
        <topology evidence="11">Multi-pass membrane protein</topology>
    </subcellularLocation>
    <subcellularLocation>
        <location evidence="1">Membrane</location>
        <topology evidence="1">Multi-pass membrane protein</topology>
    </subcellularLocation>
</comment>
<comment type="caution">
    <text evidence="11">Lacks conserved residue(s) required for the propagation of feature annotation.</text>
</comment>
<feature type="region of interest" description="Disordered" evidence="13">
    <location>
        <begin position="296"/>
        <end position="328"/>
    </location>
</feature>
<evidence type="ECO:0000256" key="3">
    <source>
        <dbReference type="ARBA" id="ARBA00022692"/>
    </source>
</evidence>
<comment type="similarity">
    <text evidence="11">Belongs to the DHHC palmitoyltransferase family. PFA4 subfamily.</text>
</comment>
<comment type="function">
    <text evidence="11">Mediates the reversible addition of palmitate to target proteins, thereby regulating their membrane association and biological function.</text>
</comment>
<feature type="compositionally biased region" description="Basic and acidic residues" evidence="13">
    <location>
        <begin position="345"/>
        <end position="354"/>
    </location>
</feature>
<evidence type="ECO:0000313" key="16">
    <source>
        <dbReference type="Proteomes" id="UP000785200"/>
    </source>
</evidence>
<dbReference type="InterPro" id="IPR001594">
    <property type="entry name" value="Palmitoyltrfase_DHHC"/>
</dbReference>
<dbReference type="Pfam" id="PF01529">
    <property type="entry name" value="DHHC"/>
    <property type="match status" value="1"/>
</dbReference>
<evidence type="ECO:0000256" key="10">
    <source>
        <dbReference type="ARBA" id="ARBA00048048"/>
    </source>
</evidence>
<feature type="transmembrane region" description="Helical" evidence="11 12">
    <location>
        <begin position="139"/>
        <end position="158"/>
    </location>
</feature>
<keyword evidence="2 11" id="KW-0808">Transferase</keyword>
<evidence type="ECO:0000256" key="1">
    <source>
        <dbReference type="ARBA" id="ARBA00004141"/>
    </source>
</evidence>
<evidence type="ECO:0000256" key="7">
    <source>
        <dbReference type="ARBA" id="ARBA00023139"/>
    </source>
</evidence>
<feature type="compositionally biased region" description="Acidic residues" evidence="13">
    <location>
        <begin position="389"/>
        <end position="402"/>
    </location>
</feature>
<evidence type="ECO:0000256" key="9">
    <source>
        <dbReference type="ARBA" id="ARBA00023315"/>
    </source>
</evidence>
<keyword evidence="7 11" id="KW-0564">Palmitate</keyword>
<keyword evidence="16" id="KW-1185">Reference proteome</keyword>
<keyword evidence="9 11" id="KW-0012">Acyltransferase</keyword>
<evidence type="ECO:0000256" key="11">
    <source>
        <dbReference type="HAMAP-Rule" id="MF_03199"/>
    </source>
</evidence>
<dbReference type="EC" id="2.3.1.225" evidence="11"/>
<dbReference type="GO" id="GO:0019706">
    <property type="term" value="F:protein-cysteine S-palmitoyltransferase activity"/>
    <property type="evidence" value="ECO:0007669"/>
    <property type="project" value="UniProtKB-UniRule"/>
</dbReference>
<dbReference type="HAMAP" id="MF_03199">
    <property type="entry name" value="DHHC_PAT_PFA4"/>
    <property type="match status" value="1"/>
</dbReference>
<protein>
    <recommendedName>
        <fullName evidence="11">Palmitoyltransferase PFA4</fullName>
        <ecNumber evidence="11">2.3.1.225</ecNumber>
    </recommendedName>
    <alternativeName>
        <fullName evidence="11">Protein S-acyltransferase</fullName>
        <shortName evidence="11">PAT</shortName>
    </alternativeName>
    <alternativeName>
        <fullName evidence="11">Protein fatty acyltransferase 4</fullName>
    </alternativeName>
</protein>
<evidence type="ECO:0000256" key="12">
    <source>
        <dbReference type="RuleBase" id="RU079119"/>
    </source>
</evidence>
<dbReference type="PROSITE" id="PS50216">
    <property type="entry name" value="DHHC"/>
    <property type="match status" value="1"/>
</dbReference>
<evidence type="ECO:0000256" key="4">
    <source>
        <dbReference type="ARBA" id="ARBA00022824"/>
    </source>
</evidence>
<keyword evidence="6 11" id="KW-0472">Membrane</keyword>
<dbReference type="InterPro" id="IPR033682">
    <property type="entry name" value="PFA4"/>
</dbReference>
<dbReference type="AlphaFoldDB" id="A0A9P6VR91"/>
<keyword evidence="8 11" id="KW-0449">Lipoprotein</keyword>
<dbReference type="InterPro" id="IPR039859">
    <property type="entry name" value="PFA4/ZDH16/20/ERF2-like"/>
</dbReference>
<comment type="domain">
    <text evidence="11 12">The DHHC domain is required for palmitoyltransferase activity.</text>
</comment>
<dbReference type="Proteomes" id="UP000785200">
    <property type="component" value="Unassembled WGS sequence"/>
</dbReference>
<feature type="compositionally biased region" description="Acidic residues" evidence="13">
    <location>
        <begin position="355"/>
        <end position="374"/>
    </location>
</feature>
<name>A0A9P6VR91_9HELO</name>
<gene>
    <name evidence="11" type="primary">PFA4</name>
    <name evidence="15" type="ORF">D0Z07_0917</name>
</gene>